<proteinExistence type="predicted"/>
<reference evidence="2 3" key="1">
    <citation type="journal article" date="2015" name="Genome Biol. Evol.">
        <title>Characterization of Three Mycobacterium spp. with Potential Use in Bioremediation by Genome Sequencing and Comparative Genomics.</title>
        <authorList>
            <person name="Das S."/>
            <person name="Pettersson B.M."/>
            <person name="Behra P.R."/>
            <person name="Ramesh M."/>
            <person name="Dasgupta S."/>
            <person name="Bhattacharya A."/>
            <person name="Kirsebom L.A."/>
        </authorList>
    </citation>
    <scope>NUCLEOTIDE SEQUENCE [LARGE SCALE GENOMIC DNA]</scope>
    <source>
        <strain evidence="2 3">DSM 44219</strain>
    </source>
</reference>
<accession>A0A0J6WR99</accession>
<feature type="transmembrane region" description="Helical" evidence="1">
    <location>
        <begin position="6"/>
        <end position="31"/>
    </location>
</feature>
<dbReference type="AlphaFoldDB" id="A0A0J6WR99"/>
<evidence type="ECO:0008006" key="4">
    <source>
        <dbReference type="Google" id="ProtNLM"/>
    </source>
</evidence>
<keyword evidence="1" id="KW-1133">Transmembrane helix</keyword>
<name>A0A0J6WR99_MYCCU</name>
<dbReference type="RefSeq" id="WP_048416569.1">
    <property type="nucleotide sequence ID" value="NZ_JYNX01000012.1"/>
</dbReference>
<keyword evidence="1" id="KW-0812">Transmembrane</keyword>
<evidence type="ECO:0000313" key="3">
    <source>
        <dbReference type="Proteomes" id="UP000036176"/>
    </source>
</evidence>
<gene>
    <name evidence="2" type="ORF">MCHUDSM44219_00424</name>
</gene>
<dbReference type="Proteomes" id="UP000036176">
    <property type="component" value="Unassembled WGS sequence"/>
</dbReference>
<protein>
    <recommendedName>
        <fullName evidence="4">Ion channel</fullName>
    </recommendedName>
</protein>
<evidence type="ECO:0000313" key="2">
    <source>
        <dbReference type="EMBL" id="KMO84663.1"/>
    </source>
</evidence>
<organism evidence="2 3">
    <name type="scientific">Mycolicibacterium chubuense</name>
    <name type="common">Mycobacterium chubuense</name>
    <dbReference type="NCBI Taxonomy" id="1800"/>
    <lineage>
        <taxon>Bacteria</taxon>
        <taxon>Bacillati</taxon>
        <taxon>Actinomycetota</taxon>
        <taxon>Actinomycetes</taxon>
        <taxon>Mycobacteriales</taxon>
        <taxon>Mycobacteriaceae</taxon>
        <taxon>Mycolicibacterium</taxon>
    </lineage>
</organism>
<sequence>MDLASWSLGLSLIVLTIAIHTTAVVGMALGLEKRVAGRSGALAPTRRKAIPIVIIHIGTIAVLLAALHGVEGVIWAVAYRWLGIFDSFTDASTYSLAAMTTSETLAVPRASRWPMLSALEAVNGGLLFGISTAFLFAVIQVHWQTLLHRRHTSPDR</sequence>
<dbReference type="PATRIC" id="fig|1800.3.peg.430"/>
<feature type="transmembrane region" description="Helical" evidence="1">
    <location>
        <begin position="121"/>
        <end position="143"/>
    </location>
</feature>
<dbReference type="OrthoDB" id="2974133at2"/>
<dbReference type="EMBL" id="JYNX01000012">
    <property type="protein sequence ID" value="KMO84663.1"/>
    <property type="molecule type" value="Genomic_DNA"/>
</dbReference>
<keyword evidence="3" id="KW-1185">Reference proteome</keyword>
<evidence type="ECO:0000256" key="1">
    <source>
        <dbReference type="SAM" id="Phobius"/>
    </source>
</evidence>
<feature type="transmembrane region" description="Helical" evidence="1">
    <location>
        <begin position="52"/>
        <end position="78"/>
    </location>
</feature>
<comment type="caution">
    <text evidence="2">The sequence shown here is derived from an EMBL/GenBank/DDBJ whole genome shotgun (WGS) entry which is preliminary data.</text>
</comment>
<keyword evidence="1" id="KW-0472">Membrane</keyword>